<sequence>MAQEDSAQLFSSFRDVPISISESDSFKIPLGPWGPVDLVIGVLGLAWTVFWVIINLDNDPLTKGIFSVMISAGAVAAARQIKKGRPPLLTRFVWMVRRWFPQIVDTGDGIYKKPLRK</sequence>
<dbReference type="AlphaFoldDB" id="A0A5S9R2F5"/>
<organism evidence="2 3">
    <name type="scientific">Mycolicibacterium vanbaalenii</name>
    <name type="common">Mycobacterium vanbaalenii</name>
    <dbReference type="NCBI Taxonomy" id="110539"/>
    <lineage>
        <taxon>Bacteria</taxon>
        <taxon>Bacillati</taxon>
        <taxon>Actinomycetota</taxon>
        <taxon>Actinomycetes</taxon>
        <taxon>Mycobacteriales</taxon>
        <taxon>Mycobacteriaceae</taxon>
        <taxon>Mycolicibacterium</taxon>
    </lineage>
</organism>
<keyword evidence="1" id="KW-1133">Transmembrane helix</keyword>
<evidence type="ECO:0000256" key="1">
    <source>
        <dbReference type="SAM" id="Phobius"/>
    </source>
</evidence>
<dbReference type="EMBL" id="CACSIP010000025">
    <property type="protein sequence ID" value="CAA0126526.1"/>
    <property type="molecule type" value="Genomic_DNA"/>
</dbReference>
<name>A0A5S9R2F5_MYCVN</name>
<keyword evidence="3" id="KW-1185">Reference proteome</keyword>
<proteinExistence type="predicted"/>
<protein>
    <recommendedName>
        <fullName evidence="4">Transmembrane protein</fullName>
    </recommendedName>
</protein>
<reference evidence="2 3" key="1">
    <citation type="submission" date="2019-11" db="EMBL/GenBank/DDBJ databases">
        <authorList>
            <person name="Holert J."/>
        </authorList>
    </citation>
    <scope>NUCLEOTIDE SEQUENCE [LARGE SCALE GENOMIC DNA]</scope>
    <source>
        <strain evidence="2">BC8_1</strain>
    </source>
</reference>
<evidence type="ECO:0000313" key="3">
    <source>
        <dbReference type="Proteomes" id="UP000430146"/>
    </source>
</evidence>
<gene>
    <name evidence="2" type="ORF">AELLOGFF_04834</name>
</gene>
<dbReference type="Proteomes" id="UP000430146">
    <property type="component" value="Unassembled WGS sequence"/>
</dbReference>
<evidence type="ECO:0000313" key="2">
    <source>
        <dbReference type="EMBL" id="CAA0126526.1"/>
    </source>
</evidence>
<keyword evidence="1" id="KW-0472">Membrane</keyword>
<keyword evidence="1" id="KW-0812">Transmembrane</keyword>
<accession>A0A5S9R2F5</accession>
<evidence type="ECO:0008006" key="4">
    <source>
        <dbReference type="Google" id="ProtNLM"/>
    </source>
</evidence>
<feature type="transmembrane region" description="Helical" evidence="1">
    <location>
        <begin position="36"/>
        <end position="54"/>
    </location>
</feature>